<dbReference type="Pfam" id="PF00069">
    <property type="entry name" value="Pkinase"/>
    <property type="match status" value="1"/>
</dbReference>
<gene>
    <name evidence="21" type="ORF">ElyMa_004435400</name>
</gene>
<evidence type="ECO:0000256" key="3">
    <source>
        <dbReference type="ARBA" id="ARBA00004514"/>
    </source>
</evidence>
<keyword evidence="6" id="KW-0723">Serine/threonine-protein kinase</keyword>
<evidence type="ECO:0000256" key="14">
    <source>
        <dbReference type="ARBA" id="ARBA00022842"/>
    </source>
</evidence>
<evidence type="ECO:0000256" key="15">
    <source>
        <dbReference type="ARBA" id="ARBA00022946"/>
    </source>
</evidence>
<evidence type="ECO:0000256" key="19">
    <source>
        <dbReference type="SAM" id="MobiDB-lite"/>
    </source>
</evidence>
<evidence type="ECO:0000256" key="6">
    <source>
        <dbReference type="ARBA" id="ARBA00022527"/>
    </source>
</evidence>
<evidence type="ECO:0000256" key="2">
    <source>
        <dbReference type="ARBA" id="ARBA00004434"/>
    </source>
</evidence>
<evidence type="ECO:0000256" key="7">
    <source>
        <dbReference type="ARBA" id="ARBA00022679"/>
    </source>
</evidence>
<dbReference type="PROSITE" id="PS00108">
    <property type="entry name" value="PROTEIN_KINASE_ST"/>
    <property type="match status" value="1"/>
</dbReference>
<keyword evidence="15" id="KW-0809">Transit peptide</keyword>
<evidence type="ECO:0000256" key="17">
    <source>
        <dbReference type="ARBA" id="ARBA00047899"/>
    </source>
</evidence>
<feature type="domain" description="Protein kinase" evidence="20">
    <location>
        <begin position="55"/>
        <end position="395"/>
    </location>
</feature>
<dbReference type="GO" id="GO:0005524">
    <property type="term" value="F:ATP binding"/>
    <property type="evidence" value="ECO:0007669"/>
    <property type="project" value="UniProtKB-KW"/>
</dbReference>
<evidence type="ECO:0000256" key="16">
    <source>
        <dbReference type="ARBA" id="ARBA00023128"/>
    </source>
</evidence>
<dbReference type="GO" id="GO:0000422">
    <property type="term" value="P:autophagy of mitochondrion"/>
    <property type="evidence" value="ECO:0007669"/>
    <property type="project" value="TreeGrafter"/>
</dbReference>
<reference evidence="21 22" key="1">
    <citation type="journal article" date="2021" name="Elife">
        <title>Chloroplast acquisition without the gene transfer in kleptoplastic sea slugs, Plakobranchus ocellatus.</title>
        <authorList>
            <person name="Maeda T."/>
            <person name="Takahashi S."/>
            <person name="Yoshida T."/>
            <person name="Shimamura S."/>
            <person name="Takaki Y."/>
            <person name="Nagai Y."/>
            <person name="Toyoda A."/>
            <person name="Suzuki Y."/>
            <person name="Arimoto A."/>
            <person name="Ishii H."/>
            <person name="Satoh N."/>
            <person name="Nishiyama T."/>
            <person name="Hasebe M."/>
            <person name="Maruyama T."/>
            <person name="Minagawa J."/>
            <person name="Obokata J."/>
            <person name="Shigenobu S."/>
        </authorList>
    </citation>
    <scope>NUCLEOTIDE SEQUENCE [LARGE SCALE GENOMIC DNA]</scope>
</reference>
<evidence type="ECO:0000256" key="18">
    <source>
        <dbReference type="ARBA" id="ARBA00048679"/>
    </source>
</evidence>
<dbReference type="SUPFAM" id="SSF56112">
    <property type="entry name" value="Protein kinase-like (PK-like)"/>
    <property type="match status" value="1"/>
</dbReference>
<dbReference type="InterPro" id="IPR011009">
    <property type="entry name" value="Kinase-like_dom_sf"/>
</dbReference>
<sequence>MLKWQLPTLHERNFGEPAQTVVVGRALSRPYENFRGYTFQAEPLKKLPTCLDDLLIDEKSIANGCEGAVYKAMIKADVVLPREREGSSQSCRGYDLALKAVFNYSAESNAHSILSEMQREVVPLRPEGCRLDTPLSERVGRLPPHPNIVDMPGMFVDDMLVTEEGLKKFPAAMPHKLDPEHCYGRNKTLYLVMRKRSSHLRDFLSKEAANQPVTMATRCQILAQLLEGVAHLGEHGVAHRDLKADNILVDMPKGGGCPRIEICDFGCCLAEQDQLLKIPYPTRDMYLGGNSRLMAPEIITATPGPDSILDYSKSDLWAVGALAYEILGADNPFYPNNDNFHQPLNARNYKEEDLPALPGDVPEPVHQLVQKLLSREPRKRPNASVAVAVAQMAALSLSSVRSPLHNSTPLSVSTKQQGRQLRGGKVHKGQGAQKRLPQQDLCHKTSKTTAASYRHWSNRKREWLNWILALGLAMVCQLTFSDQAKLWDMPSVMSFLFLSRLTYADFQEAMTYF</sequence>
<dbReference type="PANTHER" id="PTHR22972">
    <property type="entry name" value="SERINE/THREONINE PROTEIN KINASE"/>
    <property type="match status" value="1"/>
</dbReference>
<dbReference type="GO" id="GO:0042981">
    <property type="term" value="P:regulation of apoptotic process"/>
    <property type="evidence" value="ECO:0007669"/>
    <property type="project" value="TreeGrafter"/>
</dbReference>
<comment type="subcellular location">
    <subcellularLocation>
        <location evidence="3">Cytoplasm</location>
        <location evidence="3">Cytosol</location>
    </subcellularLocation>
    <subcellularLocation>
        <location evidence="2">Mitochondrion inner membrane</location>
        <topology evidence="2">Single-pass membrane protein</topology>
    </subcellularLocation>
    <subcellularLocation>
        <location evidence="4">Mitochondrion outer membrane</location>
        <topology evidence="4">Single-pass membrane protein</topology>
    </subcellularLocation>
</comment>
<dbReference type="Gene3D" id="1.10.510.10">
    <property type="entry name" value="Transferase(Phosphotransferase) domain 1"/>
    <property type="match status" value="1"/>
</dbReference>
<comment type="cofactor">
    <cofactor evidence="1">
        <name>Mg(2+)</name>
        <dbReference type="ChEBI" id="CHEBI:18420"/>
    </cofactor>
</comment>
<dbReference type="PANTHER" id="PTHR22972:SF7">
    <property type="entry name" value="SERINE_THREONINE-PROTEIN KINASE PINK1, MITOCHONDRIAL"/>
    <property type="match status" value="1"/>
</dbReference>
<dbReference type="GO" id="GO:0090141">
    <property type="term" value="P:positive regulation of mitochondrial fission"/>
    <property type="evidence" value="ECO:0007669"/>
    <property type="project" value="TreeGrafter"/>
</dbReference>
<evidence type="ECO:0000259" key="20">
    <source>
        <dbReference type="PROSITE" id="PS50011"/>
    </source>
</evidence>
<keyword evidence="8" id="KW-0479">Metal-binding</keyword>
<keyword evidence="9" id="KW-0547">Nucleotide-binding</keyword>
<dbReference type="GO" id="GO:0005743">
    <property type="term" value="C:mitochondrial inner membrane"/>
    <property type="evidence" value="ECO:0007669"/>
    <property type="project" value="UniProtKB-SubCell"/>
</dbReference>
<comment type="catalytic activity">
    <reaction evidence="18">
        <text>L-seryl-[protein] + ATP = O-phospho-L-seryl-[protein] + ADP + H(+)</text>
        <dbReference type="Rhea" id="RHEA:17989"/>
        <dbReference type="Rhea" id="RHEA-COMP:9863"/>
        <dbReference type="Rhea" id="RHEA-COMP:11604"/>
        <dbReference type="ChEBI" id="CHEBI:15378"/>
        <dbReference type="ChEBI" id="CHEBI:29999"/>
        <dbReference type="ChEBI" id="CHEBI:30616"/>
        <dbReference type="ChEBI" id="CHEBI:83421"/>
        <dbReference type="ChEBI" id="CHEBI:456216"/>
        <dbReference type="EC" id="2.7.11.1"/>
    </reaction>
</comment>
<protein>
    <recommendedName>
        <fullName evidence="5">non-specific serine/threonine protein kinase</fullName>
        <ecNumber evidence="5">2.7.11.1</ecNumber>
    </recommendedName>
</protein>
<keyword evidence="12" id="KW-0472">Membrane</keyword>
<dbReference type="InterPro" id="IPR000719">
    <property type="entry name" value="Prot_kinase_dom"/>
</dbReference>
<keyword evidence="14" id="KW-0460">Magnesium</keyword>
<comment type="caution">
    <text evidence="21">The sequence shown here is derived from an EMBL/GenBank/DDBJ whole genome shotgun (WGS) entry which is preliminary data.</text>
</comment>
<dbReference type="AlphaFoldDB" id="A0AAV4HCZ6"/>
<keyword evidence="7" id="KW-0808">Transferase</keyword>
<keyword evidence="13" id="KW-0067">ATP-binding</keyword>
<evidence type="ECO:0000256" key="10">
    <source>
        <dbReference type="ARBA" id="ARBA00022777"/>
    </source>
</evidence>
<dbReference type="GO" id="GO:0046872">
    <property type="term" value="F:metal ion binding"/>
    <property type="evidence" value="ECO:0007669"/>
    <property type="project" value="UniProtKB-KW"/>
</dbReference>
<dbReference type="Proteomes" id="UP000762676">
    <property type="component" value="Unassembled WGS sequence"/>
</dbReference>
<keyword evidence="22" id="KW-1185">Reference proteome</keyword>
<dbReference type="SMART" id="SM00220">
    <property type="entry name" value="S_TKc"/>
    <property type="match status" value="1"/>
</dbReference>
<proteinExistence type="predicted"/>
<dbReference type="InterPro" id="IPR051511">
    <property type="entry name" value="MitoQC_Scaffold_Kinases"/>
</dbReference>
<dbReference type="PROSITE" id="PS50011">
    <property type="entry name" value="PROTEIN_KINASE_DOM"/>
    <property type="match status" value="1"/>
</dbReference>
<keyword evidence="10 21" id="KW-0418">Kinase</keyword>
<evidence type="ECO:0000256" key="8">
    <source>
        <dbReference type="ARBA" id="ARBA00022723"/>
    </source>
</evidence>
<dbReference type="GO" id="GO:0005741">
    <property type="term" value="C:mitochondrial outer membrane"/>
    <property type="evidence" value="ECO:0007669"/>
    <property type="project" value="UniProtKB-SubCell"/>
</dbReference>
<dbReference type="EMBL" id="BMAT01008938">
    <property type="protein sequence ID" value="GFR95696.1"/>
    <property type="molecule type" value="Genomic_DNA"/>
</dbReference>
<evidence type="ECO:0000256" key="4">
    <source>
        <dbReference type="ARBA" id="ARBA00004572"/>
    </source>
</evidence>
<evidence type="ECO:0000256" key="5">
    <source>
        <dbReference type="ARBA" id="ARBA00012513"/>
    </source>
</evidence>
<dbReference type="GO" id="GO:0004674">
    <property type="term" value="F:protein serine/threonine kinase activity"/>
    <property type="evidence" value="ECO:0007669"/>
    <property type="project" value="UniProtKB-KW"/>
</dbReference>
<dbReference type="InterPro" id="IPR008271">
    <property type="entry name" value="Ser/Thr_kinase_AS"/>
</dbReference>
<evidence type="ECO:0000256" key="12">
    <source>
        <dbReference type="ARBA" id="ARBA00022792"/>
    </source>
</evidence>
<keyword evidence="16" id="KW-0496">Mitochondrion</keyword>
<comment type="catalytic activity">
    <reaction evidence="17">
        <text>L-threonyl-[protein] + ATP = O-phospho-L-threonyl-[protein] + ADP + H(+)</text>
        <dbReference type="Rhea" id="RHEA:46608"/>
        <dbReference type="Rhea" id="RHEA-COMP:11060"/>
        <dbReference type="Rhea" id="RHEA-COMP:11605"/>
        <dbReference type="ChEBI" id="CHEBI:15378"/>
        <dbReference type="ChEBI" id="CHEBI:30013"/>
        <dbReference type="ChEBI" id="CHEBI:30616"/>
        <dbReference type="ChEBI" id="CHEBI:61977"/>
        <dbReference type="ChEBI" id="CHEBI:456216"/>
        <dbReference type="EC" id="2.7.11.1"/>
    </reaction>
</comment>
<keyword evidence="11" id="KW-1000">Mitochondrion outer membrane</keyword>
<evidence type="ECO:0000256" key="1">
    <source>
        <dbReference type="ARBA" id="ARBA00001946"/>
    </source>
</evidence>
<dbReference type="EC" id="2.7.11.1" evidence="5"/>
<feature type="region of interest" description="Disordered" evidence="19">
    <location>
        <begin position="402"/>
        <end position="444"/>
    </location>
</feature>
<evidence type="ECO:0000256" key="13">
    <source>
        <dbReference type="ARBA" id="ARBA00022840"/>
    </source>
</evidence>
<dbReference type="GO" id="GO:0005829">
    <property type="term" value="C:cytosol"/>
    <property type="evidence" value="ECO:0007669"/>
    <property type="project" value="UniProtKB-SubCell"/>
</dbReference>
<evidence type="ECO:0000256" key="11">
    <source>
        <dbReference type="ARBA" id="ARBA00022787"/>
    </source>
</evidence>
<evidence type="ECO:0000256" key="9">
    <source>
        <dbReference type="ARBA" id="ARBA00022741"/>
    </source>
</evidence>
<name>A0AAV4HCZ6_9GAST</name>
<organism evidence="21 22">
    <name type="scientific">Elysia marginata</name>
    <dbReference type="NCBI Taxonomy" id="1093978"/>
    <lineage>
        <taxon>Eukaryota</taxon>
        <taxon>Metazoa</taxon>
        <taxon>Spiralia</taxon>
        <taxon>Lophotrochozoa</taxon>
        <taxon>Mollusca</taxon>
        <taxon>Gastropoda</taxon>
        <taxon>Heterobranchia</taxon>
        <taxon>Euthyneura</taxon>
        <taxon>Panpulmonata</taxon>
        <taxon>Sacoglossa</taxon>
        <taxon>Placobranchoidea</taxon>
        <taxon>Plakobranchidae</taxon>
        <taxon>Elysia</taxon>
    </lineage>
</organism>
<evidence type="ECO:0000313" key="22">
    <source>
        <dbReference type="Proteomes" id="UP000762676"/>
    </source>
</evidence>
<feature type="compositionally biased region" description="Polar residues" evidence="19">
    <location>
        <begin position="404"/>
        <end position="419"/>
    </location>
</feature>
<accession>A0AAV4HCZ6</accession>
<evidence type="ECO:0000313" key="21">
    <source>
        <dbReference type="EMBL" id="GFR95696.1"/>
    </source>
</evidence>
<keyword evidence="12" id="KW-0999">Mitochondrion inner membrane</keyword>